<name>A0ABT8KPN9_9BACT</name>
<accession>A0ABT8KPN9</accession>
<comment type="caution">
    <text evidence="2">The sequence shown here is derived from an EMBL/GenBank/DDBJ whole genome shotgun (WGS) entry which is preliminary data.</text>
</comment>
<reference evidence="2" key="1">
    <citation type="submission" date="2023-06" db="EMBL/GenBank/DDBJ databases">
        <title>Genomic of Parafulvivirga corallium.</title>
        <authorList>
            <person name="Wang G."/>
        </authorList>
    </citation>
    <scope>NUCLEOTIDE SEQUENCE</scope>
    <source>
        <strain evidence="2">BMA10</strain>
    </source>
</reference>
<keyword evidence="1" id="KW-0732">Signal</keyword>
<gene>
    <name evidence="2" type="ORF">QQ008_11480</name>
</gene>
<keyword evidence="3" id="KW-1185">Reference proteome</keyword>
<protein>
    <submittedName>
        <fullName evidence="2">Uncharacterized protein</fullName>
    </submittedName>
</protein>
<evidence type="ECO:0000313" key="2">
    <source>
        <dbReference type="EMBL" id="MDN5201992.1"/>
    </source>
</evidence>
<dbReference type="EMBL" id="JAUJEA010000003">
    <property type="protein sequence ID" value="MDN5201992.1"/>
    <property type="molecule type" value="Genomic_DNA"/>
</dbReference>
<dbReference type="RefSeq" id="WP_346752016.1">
    <property type="nucleotide sequence ID" value="NZ_JAUJEA010000003.1"/>
</dbReference>
<organism evidence="2 3">
    <name type="scientific">Splendidivirga corallicola</name>
    <dbReference type="NCBI Taxonomy" id="3051826"/>
    <lineage>
        <taxon>Bacteria</taxon>
        <taxon>Pseudomonadati</taxon>
        <taxon>Bacteroidota</taxon>
        <taxon>Cytophagia</taxon>
        <taxon>Cytophagales</taxon>
        <taxon>Splendidivirgaceae</taxon>
        <taxon>Splendidivirga</taxon>
    </lineage>
</organism>
<dbReference type="Proteomes" id="UP001172082">
    <property type="component" value="Unassembled WGS sequence"/>
</dbReference>
<proteinExistence type="predicted"/>
<feature type="chain" id="PRO_5045487369" evidence="1">
    <location>
        <begin position="21"/>
        <end position="169"/>
    </location>
</feature>
<sequence>MSKNLSMLFCAFFIAGICTAQDKKALDYKELQNKLPSSIKGYTQEGDADGGSMEMNGQSWSMASKSYKNGNKKMDISIIDYHTALAIFTQSTVIWNSAMSFENDDEKVGTTTVDGFNGWEQYDKKDNSSTLAFGVHDRYLVTIELSDENVNFAKSVATELGLGGLPKAN</sequence>
<feature type="signal peptide" evidence="1">
    <location>
        <begin position="1"/>
        <end position="20"/>
    </location>
</feature>
<evidence type="ECO:0000256" key="1">
    <source>
        <dbReference type="SAM" id="SignalP"/>
    </source>
</evidence>
<evidence type="ECO:0000313" key="3">
    <source>
        <dbReference type="Proteomes" id="UP001172082"/>
    </source>
</evidence>